<sequence>MPMAVRGPRLLAAGLLLALAAACGRAPPPPASGLEVEGGSLSFSAVQGQPAPPPPQTLVVRVDKDKAKRIGTGPAVGETADWFTARIDGEPPELKLVVSITRTTLPPGDYRAQLEVATGDAQENLLQTRPIELNYRVLFRP</sequence>
<dbReference type="RefSeq" id="WP_104228567.1">
    <property type="nucleotide sequence ID" value="NZ_PSNW01000001.1"/>
</dbReference>
<dbReference type="AlphaFoldDB" id="A0A2S5TKU8"/>
<evidence type="ECO:0000313" key="3">
    <source>
        <dbReference type="Proteomes" id="UP000238220"/>
    </source>
</evidence>
<protein>
    <recommendedName>
        <fullName evidence="4">DUF4426 domain-containing protein</fullName>
    </recommendedName>
</protein>
<gene>
    <name evidence="2" type="ORF">C3942_01530</name>
</gene>
<evidence type="ECO:0000256" key="1">
    <source>
        <dbReference type="SAM" id="SignalP"/>
    </source>
</evidence>
<reference evidence="2 3" key="1">
    <citation type="submission" date="2018-02" db="EMBL/GenBank/DDBJ databases">
        <title>Genome sequencing of Solimonas sp. HR-BB.</title>
        <authorList>
            <person name="Lee Y."/>
            <person name="Jeon C.O."/>
        </authorList>
    </citation>
    <scope>NUCLEOTIDE SEQUENCE [LARGE SCALE GENOMIC DNA]</scope>
    <source>
        <strain evidence="2 3">HR-BB</strain>
    </source>
</reference>
<keyword evidence="3" id="KW-1185">Reference proteome</keyword>
<evidence type="ECO:0000313" key="2">
    <source>
        <dbReference type="EMBL" id="PPE75601.1"/>
    </source>
</evidence>
<proteinExistence type="predicted"/>
<dbReference type="EMBL" id="PSNW01000001">
    <property type="protein sequence ID" value="PPE75601.1"/>
    <property type="molecule type" value="Genomic_DNA"/>
</dbReference>
<feature type="chain" id="PRO_5015478802" description="DUF4426 domain-containing protein" evidence="1">
    <location>
        <begin position="27"/>
        <end position="141"/>
    </location>
</feature>
<dbReference type="PROSITE" id="PS51257">
    <property type="entry name" value="PROKAR_LIPOPROTEIN"/>
    <property type="match status" value="1"/>
</dbReference>
<dbReference type="Proteomes" id="UP000238220">
    <property type="component" value="Unassembled WGS sequence"/>
</dbReference>
<keyword evidence="1" id="KW-0732">Signal</keyword>
<evidence type="ECO:0008006" key="4">
    <source>
        <dbReference type="Google" id="ProtNLM"/>
    </source>
</evidence>
<feature type="signal peptide" evidence="1">
    <location>
        <begin position="1"/>
        <end position="26"/>
    </location>
</feature>
<organism evidence="2 3">
    <name type="scientific">Solimonas fluminis</name>
    <dbReference type="NCBI Taxonomy" id="2086571"/>
    <lineage>
        <taxon>Bacteria</taxon>
        <taxon>Pseudomonadati</taxon>
        <taxon>Pseudomonadota</taxon>
        <taxon>Gammaproteobacteria</taxon>
        <taxon>Nevskiales</taxon>
        <taxon>Nevskiaceae</taxon>
        <taxon>Solimonas</taxon>
    </lineage>
</organism>
<accession>A0A2S5TKU8</accession>
<name>A0A2S5TKU8_9GAMM</name>
<comment type="caution">
    <text evidence="2">The sequence shown here is derived from an EMBL/GenBank/DDBJ whole genome shotgun (WGS) entry which is preliminary data.</text>
</comment>
<dbReference type="OrthoDB" id="9874325at2"/>